<dbReference type="Proteomes" id="UP000289411">
    <property type="component" value="Unassembled WGS sequence"/>
</dbReference>
<evidence type="ECO:0000259" key="1">
    <source>
        <dbReference type="PROSITE" id="PS51186"/>
    </source>
</evidence>
<evidence type="ECO:0000313" key="3">
    <source>
        <dbReference type="Proteomes" id="UP000289411"/>
    </source>
</evidence>
<feature type="domain" description="N-acetyltransferase" evidence="1">
    <location>
        <begin position="34"/>
        <end position="187"/>
    </location>
</feature>
<dbReference type="EMBL" id="QYBC01000002">
    <property type="protein sequence ID" value="RYB07169.1"/>
    <property type="molecule type" value="Genomic_DNA"/>
</dbReference>
<dbReference type="PROSITE" id="PS51186">
    <property type="entry name" value="GNAT"/>
    <property type="match status" value="1"/>
</dbReference>
<dbReference type="SUPFAM" id="SSF55729">
    <property type="entry name" value="Acyl-CoA N-acyltransferases (Nat)"/>
    <property type="match status" value="1"/>
</dbReference>
<keyword evidence="2" id="KW-0808">Transferase</keyword>
<evidence type="ECO:0000313" key="2">
    <source>
        <dbReference type="EMBL" id="RYB07169.1"/>
    </source>
</evidence>
<dbReference type="InterPro" id="IPR000182">
    <property type="entry name" value="GNAT_dom"/>
</dbReference>
<gene>
    <name evidence="2" type="ORF">D3272_03640</name>
</gene>
<sequence length="198" mass="21586">MRRLFGPVVLRASRVTALPETASARPFTAPWFTVKFADRPWEFRDAAALRRRVFCDEQGIFAGDDRDAIDAQAIPIVAVSTLAVAAGDVVGTVRIHEPEPGHWMGSRLAVAADHRRIGALGAALIQVAVSSAHARGCRRFTAHVQSQNAAMFATLHWRTLEEVDLHGRPHHLMQADLAHYPPLYDAVAGITALARMAA</sequence>
<organism evidence="2 3">
    <name type="scientific">Lichenibacterium ramalinae</name>
    <dbReference type="NCBI Taxonomy" id="2316527"/>
    <lineage>
        <taxon>Bacteria</taxon>
        <taxon>Pseudomonadati</taxon>
        <taxon>Pseudomonadota</taxon>
        <taxon>Alphaproteobacteria</taxon>
        <taxon>Hyphomicrobiales</taxon>
        <taxon>Lichenihabitantaceae</taxon>
        <taxon>Lichenibacterium</taxon>
    </lineage>
</organism>
<reference evidence="2 3" key="1">
    <citation type="submission" date="2018-09" db="EMBL/GenBank/DDBJ databases">
        <authorList>
            <person name="Grouzdev D.S."/>
            <person name="Krutkina M.S."/>
        </authorList>
    </citation>
    <scope>NUCLEOTIDE SEQUENCE [LARGE SCALE GENOMIC DNA]</scope>
    <source>
        <strain evidence="2 3">RmlP001</strain>
    </source>
</reference>
<dbReference type="AlphaFoldDB" id="A0A4Q2RKR3"/>
<dbReference type="OrthoDB" id="9796171at2"/>
<dbReference type="Gene3D" id="3.40.630.30">
    <property type="match status" value="1"/>
</dbReference>
<dbReference type="Pfam" id="PF00583">
    <property type="entry name" value="Acetyltransf_1"/>
    <property type="match status" value="1"/>
</dbReference>
<keyword evidence="3" id="KW-1185">Reference proteome</keyword>
<dbReference type="InterPro" id="IPR016181">
    <property type="entry name" value="Acyl_CoA_acyltransferase"/>
</dbReference>
<comment type="caution">
    <text evidence="2">The sequence shown here is derived from an EMBL/GenBank/DDBJ whole genome shotgun (WGS) entry which is preliminary data.</text>
</comment>
<dbReference type="NCBIfam" id="TIGR04045">
    <property type="entry name" value="MSMEG_0567_GNAT"/>
    <property type="match status" value="1"/>
</dbReference>
<accession>A0A4Q2RKR3</accession>
<proteinExistence type="predicted"/>
<protein>
    <submittedName>
        <fullName evidence="2">GNAT family N-acetyltransferase</fullName>
    </submittedName>
</protein>
<dbReference type="CDD" id="cd04301">
    <property type="entry name" value="NAT_SF"/>
    <property type="match status" value="1"/>
</dbReference>
<dbReference type="GO" id="GO:0016747">
    <property type="term" value="F:acyltransferase activity, transferring groups other than amino-acyl groups"/>
    <property type="evidence" value="ECO:0007669"/>
    <property type="project" value="InterPro"/>
</dbReference>
<name>A0A4Q2RKR3_9HYPH</name>
<dbReference type="InterPro" id="IPR024035">
    <property type="entry name" value="MSMEG_0567_GNAT"/>
</dbReference>
<reference evidence="2 3" key="2">
    <citation type="submission" date="2019-02" db="EMBL/GenBank/DDBJ databases">
        <title>'Lichenibacterium ramalinii' gen. nov. sp. nov., 'Lichenibacterium minor' gen. nov. sp. nov.</title>
        <authorList>
            <person name="Pankratov T."/>
        </authorList>
    </citation>
    <scope>NUCLEOTIDE SEQUENCE [LARGE SCALE GENOMIC DNA]</scope>
    <source>
        <strain evidence="2 3">RmlP001</strain>
    </source>
</reference>